<feature type="region of interest" description="Disordered" evidence="1">
    <location>
        <begin position="55"/>
        <end position="77"/>
    </location>
</feature>
<name>A0A317X598_9EURO</name>
<reference evidence="2 3" key="1">
    <citation type="submission" date="2016-12" db="EMBL/GenBank/DDBJ databases">
        <title>The genomes of Aspergillus section Nigri reveals drivers in fungal speciation.</title>
        <authorList>
            <consortium name="DOE Joint Genome Institute"/>
            <person name="Vesth T.C."/>
            <person name="Nybo J."/>
            <person name="Theobald S."/>
            <person name="Brandl J."/>
            <person name="Frisvad J.C."/>
            <person name="Nielsen K.F."/>
            <person name="Lyhne E.K."/>
            <person name="Kogle M.E."/>
            <person name="Kuo A."/>
            <person name="Riley R."/>
            <person name="Clum A."/>
            <person name="Nolan M."/>
            <person name="Lipzen A."/>
            <person name="Salamov A."/>
            <person name="Henrissat B."/>
            <person name="Wiebenga A."/>
            <person name="De Vries R.P."/>
            <person name="Grigoriev I.V."/>
            <person name="Mortensen U.H."/>
            <person name="Andersen M.R."/>
            <person name="Baker S.E."/>
        </authorList>
    </citation>
    <scope>NUCLEOTIDE SEQUENCE [LARGE SCALE GENOMIC DNA]</scope>
    <source>
        <strain evidence="2 3">CBS 117.55</strain>
    </source>
</reference>
<evidence type="ECO:0000313" key="3">
    <source>
        <dbReference type="Proteomes" id="UP000247233"/>
    </source>
</evidence>
<dbReference type="VEuPathDB" id="FungiDB:BO70DRAFT_19367"/>
<evidence type="ECO:0000256" key="1">
    <source>
        <dbReference type="SAM" id="MobiDB-lite"/>
    </source>
</evidence>
<dbReference type="EMBL" id="MSFL01000001">
    <property type="protein sequence ID" value="PWY92792.1"/>
    <property type="molecule type" value="Genomic_DNA"/>
</dbReference>
<organism evidence="2 3">
    <name type="scientific">Aspergillus heteromorphus CBS 117.55</name>
    <dbReference type="NCBI Taxonomy" id="1448321"/>
    <lineage>
        <taxon>Eukaryota</taxon>
        <taxon>Fungi</taxon>
        <taxon>Dikarya</taxon>
        <taxon>Ascomycota</taxon>
        <taxon>Pezizomycotina</taxon>
        <taxon>Eurotiomycetes</taxon>
        <taxon>Eurotiomycetidae</taxon>
        <taxon>Eurotiales</taxon>
        <taxon>Aspergillaceae</taxon>
        <taxon>Aspergillus</taxon>
        <taxon>Aspergillus subgen. Circumdati</taxon>
    </lineage>
</organism>
<dbReference type="RefSeq" id="XP_025404531.1">
    <property type="nucleotide sequence ID" value="XM_025538522.1"/>
</dbReference>
<dbReference type="GeneID" id="37060759"/>
<dbReference type="AlphaFoldDB" id="A0A317X598"/>
<sequence length="127" mass="14161">MMSVPRRRRKPEGSSNMESQVAVAVAVGFVLALRAPEMVSSKALESPLAFPFGSARGSKIGDKTHTQSHTHRERERHADSAICLSCMSRPHPPFYHFRFCKGRARTMELDVIAAHTEENMPMPMIAI</sequence>
<feature type="compositionally biased region" description="Basic and acidic residues" evidence="1">
    <location>
        <begin position="59"/>
        <end position="77"/>
    </location>
</feature>
<gene>
    <name evidence="2" type="ORF">BO70DRAFT_19367</name>
</gene>
<accession>A0A317X598</accession>
<comment type="caution">
    <text evidence="2">The sequence shown here is derived from an EMBL/GenBank/DDBJ whole genome shotgun (WGS) entry which is preliminary data.</text>
</comment>
<keyword evidence="3" id="KW-1185">Reference proteome</keyword>
<evidence type="ECO:0000313" key="2">
    <source>
        <dbReference type="EMBL" id="PWY92792.1"/>
    </source>
</evidence>
<proteinExistence type="predicted"/>
<protein>
    <submittedName>
        <fullName evidence="2">Uncharacterized protein</fullName>
    </submittedName>
</protein>
<dbReference type="Proteomes" id="UP000247233">
    <property type="component" value="Unassembled WGS sequence"/>
</dbReference>